<reference evidence="4" key="1">
    <citation type="submission" date="2011-12" db="EMBL/GenBank/DDBJ databases">
        <title>The Draft Genome of Lepisosteus oculatus.</title>
        <authorList>
            <consortium name="The Broad Institute Genome Assembly &amp; Analysis Group"/>
            <consortium name="Computational R&amp;D Group"/>
            <consortium name="and Sequencing Platform"/>
            <person name="Di Palma F."/>
            <person name="Alfoldi J."/>
            <person name="Johnson J."/>
            <person name="Berlin A."/>
            <person name="Gnerre S."/>
            <person name="Jaffe D."/>
            <person name="MacCallum I."/>
            <person name="Young S."/>
            <person name="Walker B.J."/>
            <person name="Lander E.S."/>
            <person name="Lindblad-Toh K."/>
        </authorList>
    </citation>
    <scope>NUCLEOTIDE SEQUENCE [LARGE SCALE GENOMIC DNA]</scope>
</reference>
<name>W5MJG5_LEPOC</name>
<dbReference type="Bgee" id="ENSLOCG00000007044">
    <property type="expression patterns" value="Expressed in pharyngeal gill and 3 other cell types or tissues"/>
</dbReference>
<dbReference type="InterPro" id="IPR018378">
    <property type="entry name" value="C-type_lectin_CS"/>
</dbReference>
<evidence type="ECO:0000259" key="2">
    <source>
        <dbReference type="PROSITE" id="PS50041"/>
    </source>
</evidence>
<dbReference type="EMBL" id="AHAT01040100">
    <property type="status" value="NOT_ANNOTATED_CDS"/>
    <property type="molecule type" value="Genomic_DNA"/>
</dbReference>
<dbReference type="HOGENOM" id="CLU_049894_10_1_1"/>
<dbReference type="PANTHER" id="PTHR22803">
    <property type="entry name" value="MANNOSE, PHOSPHOLIPASE, LECTIN RECEPTOR RELATED"/>
    <property type="match status" value="1"/>
</dbReference>
<sequence>CPYSEYQDWYKLGSLCVKYYSTPLKFTDAEIFCRREVPGGHLVSVQSNDSNSNISELQQQNNNGSTPHIWLGAYKIFQTNEFLWTDGSTWDFKNWVPGQPDNTRDTEDTEDCVEMNWKKEGGWNDHHCSEKKSYMCVFKQSA</sequence>
<dbReference type="PROSITE" id="PS50041">
    <property type="entry name" value="C_TYPE_LECTIN_2"/>
    <property type="match status" value="1"/>
</dbReference>
<dbReference type="GeneTree" id="ENSGT00940000164599"/>
<dbReference type="STRING" id="7918.ENSLOCP00000008524"/>
<proteinExistence type="predicted"/>
<reference evidence="3" key="3">
    <citation type="submission" date="2025-09" db="UniProtKB">
        <authorList>
            <consortium name="Ensembl"/>
        </authorList>
    </citation>
    <scope>IDENTIFICATION</scope>
</reference>
<evidence type="ECO:0000313" key="3">
    <source>
        <dbReference type="Ensembl" id="ENSLOCP00000008524.1"/>
    </source>
</evidence>
<dbReference type="InterPro" id="IPR016187">
    <property type="entry name" value="CTDL_fold"/>
</dbReference>
<reference evidence="3" key="2">
    <citation type="submission" date="2025-08" db="UniProtKB">
        <authorList>
            <consortium name="Ensembl"/>
        </authorList>
    </citation>
    <scope>IDENTIFICATION</scope>
</reference>
<dbReference type="CDD" id="cd00037">
    <property type="entry name" value="CLECT"/>
    <property type="match status" value="1"/>
</dbReference>
<dbReference type="AlphaFoldDB" id="W5MJG5"/>
<dbReference type="InterPro" id="IPR016186">
    <property type="entry name" value="C-type_lectin-like/link_sf"/>
</dbReference>
<dbReference type="InParanoid" id="W5MJG5"/>
<dbReference type="SMART" id="SM00034">
    <property type="entry name" value="CLECT"/>
    <property type="match status" value="1"/>
</dbReference>
<dbReference type="EMBL" id="AHAT01040101">
    <property type="status" value="NOT_ANNOTATED_CDS"/>
    <property type="molecule type" value="Genomic_DNA"/>
</dbReference>
<dbReference type="InterPro" id="IPR001304">
    <property type="entry name" value="C-type_lectin-like"/>
</dbReference>
<accession>W5MJG5</accession>
<dbReference type="GO" id="GO:0038187">
    <property type="term" value="F:pattern recognition receptor activity"/>
    <property type="evidence" value="ECO:0000318"/>
    <property type="project" value="GO_Central"/>
</dbReference>
<dbReference type="SUPFAM" id="SSF56436">
    <property type="entry name" value="C-type lectin-like"/>
    <property type="match status" value="1"/>
</dbReference>
<keyword evidence="1" id="KW-1015">Disulfide bond</keyword>
<protein>
    <recommendedName>
        <fullName evidence="2">C-type lectin domain-containing protein</fullName>
    </recommendedName>
</protein>
<dbReference type="PROSITE" id="PS00615">
    <property type="entry name" value="C_TYPE_LECTIN_1"/>
    <property type="match status" value="1"/>
</dbReference>
<dbReference type="InterPro" id="IPR050111">
    <property type="entry name" value="C-type_lectin/snaclec_domain"/>
</dbReference>
<keyword evidence="4" id="KW-1185">Reference proteome</keyword>
<dbReference type="OMA" id="IEECAEM"/>
<dbReference type="EMBL" id="AHAT01040102">
    <property type="status" value="NOT_ANNOTATED_CDS"/>
    <property type="molecule type" value="Genomic_DNA"/>
</dbReference>
<dbReference type="eggNOG" id="ENOG502S34U">
    <property type="taxonomic scope" value="Eukaryota"/>
</dbReference>
<dbReference type="GO" id="GO:0006955">
    <property type="term" value="P:immune response"/>
    <property type="evidence" value="ECO:0000318"/>
    <property type="project" value="GO_Central"/>
</dbReference>
<dbReference type="GO" id="GO:0030246">
    <property type="term" value="F:carbohydrate binding"/>
    <property type="evidence" value="ECO:0000318"/>
    <property type="project" value="GO_Central"/>
</dbReference>
<evidence type="ECO:0000256" key="1">
    <source>
        <dbReference type="ARBA" id="ARBA00023157"/>
    </source>
</evidence>
<organism evidence="3 4">
    <name type="scientific">Lepisosteus oculatus</name>
    <name type="common">Spotted gar</name>
    <dbReference type="NCBI Taxonomy" id="7918"/>
    <lineage>
        <taxon>Eukaryota</taxon>
        <taxon>Metazoa</taxon>
        <taxon>Chordata</taxon>
        <taxon>Craniata</taxon>
        <taxon>Vertebrata</taxon>
        <taxon>Euteleostomi</taxon>
        <taxon>Actinopterygii</taxon>
        <taxon>Neopterygii</taxon>
        <taxon>Holostei</taxon>
        <taxon>Semionotiformes</taxon>
        <taxon>Lepisosteidae</taxon>
        <taxon>Lepisosteus</taxon>
    </lineage>
</organism>
<dbReference type="Ensembl" id="ENSLOCT00000008534.1">
    <property type="protein sequence ID" value="ENSLOCP00000008524.1"/>
    <property type="gene ID" value="ENSLOCG00000007044.1"/>
</dbReference>
<dbReference type="GO" id="GO:0009897">
    <property type="term" value="C:external side of plasma membrane"/>
    <property type="evidence" value="ECO:0000318"/>
    <property type="project" value="GO_Central"/>
</dbReference>
<dbReference type="Pfam" id="PF00059">
    <property type="entry name" value="Lectin_C"/>
    <property type="match status" value="1"/>
</dbReference>
<dbReference type="Gene3D" id="3.10.100.10">
    <property type="entry name" value="Mannose-Binding Protein A, subunit A"/>
    <property type="match status" value="1"/>
</dbReference>
<feature type="domain" description="C-type lectin" evidence="2">
    <location>
        <begin position="12"/>
        <end position="137"/>
    </location>
</feature>
<evidence type="ECO:0000313" key="4">
    <source>
        <dbReference type="Proteomes" id="UP000018468"/>
    </source>
</evidence>
<dbReference type="Proteomes" id="UP000018468">
    <property type="component" value="Linkage group LG9"/>
</dbReference>